<feature type="transmembrane region" description="Helical" evidence="7">
    <location>
        <begin position="60"/>
        <end position="80"/>
    </location>
</feature>
<feature type="transmembrane region" description="Helical" evidence="7">
    <location>
        <begin position="220"/>
        <end position="242"/>
    </location>
</feature>
<name>A0A351U110_9BACT</name>
<evidence type="ECO:0000259" key="8">
    <source>
        <dbReference type="Pfam" id="PF06808"/>
    </source>
</evidence>
<evidence type="ECO:0000256" key="4">
    <source>
        <dbReference type="ARBA" id="ARBA00022692"/>
    </source>
</evidence>
<organism evidence="9 10">
    <name type="scientific">Syntrophorhabdus aromaticivorans</name>
    <dbReference type="NCBI Taxonomy" id="328301"/>
    <lineage>
        <taxon>Bacteria</taxon>
        <taxon>Pseudomonadati</taxon>
        <taxon>Thermodesulfobacteriota</taxon>
        <taxon>Syntrophorhabdia</taxon>
        <taxon>Syntrophorhabdales</taxon>
        <taxon>Syntrophorhabdaceae</taxon>
        <taxon>Syntrophorhabdus</taxon>
    </lineage>
</organism>
<gene>
    <name evidence="9" type="ORF">GXY80_07480</name>
</gene>
<evidence type="ECO:0000313" key="9">
    <source>
        <dbReference type="EMBL" id="NLW35306.1"/>
    </source>
</evidence>
<feature type="transmembrane region" description="Helical" evidence="7">
    <location>
        <begin position="248"/>
        <end position="266"/>
    </location>
</feature>
<evidence type="ECO:0000256" key="7">
    <source>
        <dbReference type="SAM" id="Phobius"/>
    </source>
</evidence>
<feature type="transmembrane region" description="Helical" evidence="7">
    <location>
        <begin position="403"/>
        <end position="427"/>
    </location>
</feature>
<feature type="transmembrane region" description="Helical" evidence="7">
    <location>
        <begin position="362"/>
        <end position="383"/>
    </location>
</feature>
<proteinExistence type="predicted"/>
<protein>
    <submittedName>
        <fullName evidence="9">TRAP transporter large permease</fullName>
    </submittedName>
</protein>
<dbReference type="GO" id="GO:0022857">
    <property type="term" value="F:transmembrane transporter activity"/>
    <property type="evidence" value="ECO:0007669"/>
    <property type="project" value="TreeGrafter"/>
</dbReference>
<dbReference type="EMBL" id="JAAYEE010000124">
    <property type="protein sequence ID" value="NLW35306.1"/>
    <property type="molecule type" value="Genomic_DNA"/>
</dbReference>
<evidence type="ECO:0000256" key="2">
    <source>
        <dbReference type="ARBA" id="ARBA00022475"/>
    </source>
</evidence>
<keyword evidence="6 7" id="KW-0472">Membrane</keyword>
<evidence type="ECO:0000256" key="1">
    <source>
        <dbReference type="ARBA" id="ARBA00004429"/>
    </source>
</evidence>
<keyword evidence="2" id="KW-1003">Cell membrane</keyword>
<dbReference type="GO" id="GO:0005886">
    <property type="term" value="C:plasma membrane"/>
    <property type="evidence" value="ECO:0007669"/>
    <property type="project" value="UniProtKB-SubCell"/>
</dbReference>
<dbReference type="InterPro" id="IPR010656">
    <property type="entry name" value="DctM"/>
</dbReference>
<feature type="domain" description="TRAP C4-dicarboxylate transport system permease DctM subunit" evidence="8">
    <location>
        <begin position="11"/>
        <end position="423"/>
    </location>
</feature>
<comment type="caution">
    <text evidence="9">The sequence shown here is derived from an EMBL/GenBank/DDBJ whole genome shotgun (WGS) entry which is preliminary data.</text>
</comment>
<feature type="transmembrane region" description="Helical" evidence="7">
    <location>
        <begin position="144"/>
        <end position="168"/>
    </location>
</feature>
<evidence type="ECO:0000256" key="5">
    <source>
        <dbReference type="ARBA" id="ARBA00022989"/>
    </source>
</evidence>
<feature type="transmembrane region" description="Helical" evidence="7">
    <location>
        <begin position="320"/>
        <end position="350"/>
    </location>
</feature>
<keyword evidence="5 7" id="KW-1133">Transmembrane helix</keyword>
<dbReference type="STRING" id="909663.GCA_000512235_01093"/>
<dbReference type="PIRSF" id="PIRSF006066">
    <property type="entry name" value="HI0050"/>
    <property type="match status" value="1"/>
</dbReference>
<feature type="transmembrane region" description="Helical" evidence="7">
    <location>
        <begin position="174"/>
        <end position="199"/>
    </location>
</feature>
<evidence type="ECO:0000313" key="10">
    <source>
        <dbReference type="Proteomes" id="UP000777265"/>
    </source>
</evidence>
<feature type="transmembrane region" description="Helical" evidence="7">
    <location>
        <begin position="278"/>
        <end position="300"/>
    </location>
</feature>
<evidence type="ECO:0000256" key="6">
    <source>
        <dbReference type="ARBA" id="ARBA00023136"/>
    </source>
</evidence>
<reference evidence="9" key="1">
    <citation type="journal article" date="2020" name="Biotechnol. Biofuels">
        <title>New insights from the biogas microbiome by comprehensive genome-resolved metagenomics of nearly 1600 species originating from multiple anaerobic digesters.</title>
        <authorList>
            <person name="Campanaro S."/>
            <person name="Treu L."/>
            <person name="Rodriguez-R L.M."/>
            <person name="Kovalovszki A."/>
            <person name="Ziels R.M."/>
            <person name="Maus I."/>
            <person name="Zhu X."/>
            <person name="Kougias P.G."/>
            <person name="Basile A."/>
            <person name="Luo G."/>
            <person name="Schluter A."/>
            <person name="Konstantinidis K.T."/>
            <person name="Angelidaki I."/>
        </authorList>
    </citation>
    <scope>NUCLEOTIDE SEQUENCE</scope>
    <source>
        <strain evidence="9">AS06rmzACSIP_7</strain>
    </source>
</reference>
<dbReference type="Pfam" id="PF06808">
    <property type="entry name" value="DctM"/>
    <property type="match status" value="1"/>
</dbReference>
<dbReference type="AlphaFoldDB" id="A0A351U110"/>
<keyword evidence="3" id="KW-0997">Cell inner membrane</keyword>
<dbReference type="NCBIfam" id="TIGR00786">
    <property type="entry name" value="dctM"/>
    <property type="match status" value="1"/>
</dbReference>
<evidence type="ECO:0000256" key="3">
    <source>
        <dbReference type="ARBA" id="ARBA00022519"/>
    </source>
</evidence>
<dbReference type="PANTHER" id="PTHR33362:SF5">
    <property type="entry name" value="C4-DICARBOXYLATE TRAP TRANSPORTER LARGE PERMEASE PROTEIN DCTM"/>
    <property type="match status" value="1"/>
</dbReference>
<dbReference type="InterPro" id="IPR004681">
    <property type="entry name" value="TRAP_DctM"/>
</dbReference>
<accession>A0A351U110</accession>
<dbReference type="Proteomes" id="UP000777265">
    <property type="component" value="Unassembled WGS sequence"/>
</dbReference>
<keyword evidence="4 7" id="KW-0812">Transmembrane</keyword>
<sequence length="436" mass="46792">MNEVIVGIIGLGVVLLLFLTGIELAFAMILIGFLGFGYLISWQASFNLLAKDFFDVLNSYGFTVIPLFIFMGQLAFNSGVAKRLFDAAYKFIGHVPGGLAMATVAGATAFKSICGSSPATAATFASVAVPEMDRYGYDKRLSTGIVASVGTLGVLLPPSVTLIVYGIITDQSIGRLFLAGIFPGLLVAFFFICIIYAWCKINPTLGPKGPRSTWGERMKAIPEVAWVILIFILVIAGILQGFFTPTEAGSVGTFLVLVLTVAKRDLNFKGFIKSIAESVRTACMVLLLIAGSTTLGHFIAVTRIPMIAADWLVSLPLPAWTIMIFIGIVYLVGGSFIDDLAFMILATPIFYPAMIKLGYNPLWFGIMIGITVMVGVVIPPVAINVFVVKQITKTPFGVIYSGVYPFLLSLVFAAVLLFLFPALATWLPGKLMGGIL</sequence>
<dbReference type="PANTHER" id="PTHR33362">
    <property type="entry name" value="SIALIC ACID TRAP TRANSPORTER PERMEASE PROTEIN SIAT-RELATED"/>
    <property type="match status" value="1"/>
</dbReference>
<comment type="subcellular location">
    <subcellularLocation>
        <location evidence="1">Cell inner membrane</location>
        <topology evidence="1">Multi-pass membrane protein</topology>
    </subcellularLocation>
</comment>
<reference evidence="9" key="2">
    <citation type="submission" date="2020-01" db="EMBL/GenBank/DDBJ databases">
        <authorList>
            <person name="Campanaro S."/>
        </authorList>
    </citation>
    <scope>NUCLEOTIDE SEQUENCE</scope>
    <source>
        <strain evidence="9">AS06rmzACSIP_7</strain>
    </source>
</reference>
<feature type="transmembrane region" description="Helical" evidence="7">
    <location>
        <begin position="7"/>
        <end position="40"/>
    </location>
</feature>